<comment type="caution">
    <text evidence="2">The sequence shown here is derived from an EMBL/GenBank/DDBJ whole genome shotgun (WGS) entry which is preliminary data.</text>
</comment>
<dbReference type="EMBL" id="CAAALY010088472">
    <property type="protein sequence ID" value="VEL27613.1"/>
    <property type="molecule type" value="Genomic_DNA"/>
</dbReference>
<feature type="region of interest" description="Disordered" evidence="1">
    <location>
        <begin position="1"/>
        <end position="117"/>
    </location>
</feature>
<feature type="compositionally biased region" description="Basic and acidic residues" evidence="1">
    <location>
        <begin position="22"/>
        <end position="32"/>
    </location>
</feature>
<gene>
    <name evidence="2" type="ORF">PXEA_LOCUS21053</name>
</gene>
<reference evidence="2" key="1">
    <citation type="submission" date="2018-11" db="EMBL/GenBank/DDBJ databases">
        <authorList>
            <consortium name="Pathogen Informatics"/>
        </authorList>
    </citation>
    <scope>NUCLEOTIDE SEQUENCE</scope>
</reference>
<evidence type="ECO:0000313" key="3">
    <source>
        <dbReference type="Proteomes" id="UP000784294"/>
    </source>
</evidence>
<feature type="compositionally biased region" description="Acidic residues" evidence="1">
    <location>
        <begin position="60"/>
        <end position="85"/>
    </location>
</feature>
<feature type="compositionally biased region" description="Basic and acidic residues" evidence="1">
    <location>
        <begin position="86"/>
        <end position="103"/>
    </location>
</feature>
<evidence type="ECO:0000313" key="2">
    <source>
        <dbReference type="EMBL" id="VEL27613.1"/>
    </source>
</evidence>
<evidence type="ECO:0000256" key="1">
    <source>
        <dbReference type="SAM" id="MobiDB-lite"/>
    </source>
</evidence>
<dbReference type="AlphaFoldDB" id="A0A3S5AF08"/>
<keyword evidence="3" id="KW-1185">Reference proteome</keyword>
<organism evidence="2 3">
    <name type="scientific">Protopolystoma xenopodis</name>
    <dbReference type="NCBI Taxonomy" id="117903"/>
    <lineage>
        <taxon>Eukaryota</taxon>
        <taxon>Metazoa</taxon>
        <taxon>Spiralia</taxon>
        <taxon>Lophotrochozoa</taxon>
        <taxon>Platyhelminthes</taxon>
        <taxon>Monogenea</taxon>
        <taxon>Polyopisthocotylea</taxon>
        <taxon>Polystomatidea</taxon>
        <taxon>Polystomatidae</taxon>
        <taxon>Protopolystoma</taxon>
    </lineage>
</organism>
<name>A0A3S5AF08_9PLAT</name>
<sequence>MRKGSAARRPCAQSAESNRPARRADVPTDRWRLPTLAQSQPSLEDTHDMRAHRSLSNGDGDGDGDCNGDCNGEGDGDSDGDGEGEGEGHERRKDWRNGWRDSRSQGNTRDGLDVGGRRGPTQCSRFFTKAGLVASRLAGNFCPRGLSPCRRSGRVCPRIRGNGGCHDWRHRGDST</sequence>
<proteinExistence type="predicted"/>
<dbReference type="Proteomes" id="UP000784294">
    <property type="component" value="Unassembled WGS sequence"/>
</dbReference>
<accession>A0A3S5AF08</accession>
<protein>
    <submittedName>
        <fullName evidence="2">Uncharacterized protein</fullName>
    </submittedName>
</protein>